<feature type="region of interest" description="Disordered" evidence="2">
    <location>
        <begin position="111"/>
        <end position="130"/>
    </location>
</feature>
<dbReference type="InterPro" id="IPR007607">
    <property type="entry name" value="BacA/B"/>
</dbReference>
<evidence type="ECO:0000313" key="4">
    <source>
        <dbReference type="Proteomes" id="UP000198893"/>
    </source>
</evidence>
<gene>
    <name evidence="3" type="ORF">SAMN04490248_11587</name>
</gene>
<evidence type="ECO:0000256" key="2">
    <source>
        <dbReference type="SAM" id="MobiDB-lite"/>
    </source>
</evidence>
<feature type="compositionally biased region" description="Polar residues" evidence="2">
    <location>
        <begin position="120"/>
        <end position="130"/>
    </location>
</feature>
<name>A0A1H8TGT6_9RHOB</name>
<proteinExistence type="inferred from homology"/>
<reference evidence="3 4" key="1">
    <citation type="submission" date="2016-10" db="EMBL/GenBank/DDBJ databases">
        <authorList>
            <person name="de Groot N.N."/>
        </authorList>
    </citation>
    <scope>NUCLEOTIDE SEQUENCE [LARGE SCALE GENOMIC DNA]</scope>
    <source>
        <strain evidence="3 4">DSM 27842</strain>
    </source>
</reference>
<accession>A0A1H8TGT6</accession>
<dbReference type="RefSeq" id="WP_093119054.1">
    <property type="nucleotide sequence ID" value="NZ_FODS01000015.1"/>
</dbReference>
<evidence type="ECO:0000313" key="3">
    <source>
        <dbReference type="EMBL" id="SEO90132.1"/>
    </source>
</evidence>
<dbReference type="EMBL" id="FODS01000015">
    <property type="protein sequence ID" value="SEO90132.1"/>
    <property type="molecule type" value="Genomic_DNA"/>
</dbReference>
<protein>
    <submittedName>
        <fullName evidence="3">Polymer-forming protein</fullName>
    </submittedName>
</protein>
<dbReference type="Pfam" id="PF04519">
    <property type="entry name" value="Bactofilin"/>
    <property type="match status" value="1"/>
</dbReference>
<dbReference type="OrthoDB" id="5738271at2"/>
<sequence>MTDEPRAPAGSGGRSHLGAGSRITGELYFPGTVELPGYVNGNVEAAGIVIEEAGEVEGELRASSIAIKGRFKGRIKGGAVQLHASARVVGDITYDSLRIESGAQLEGACIPRATPRATAPTDQESGSAVE</sequence>
<keyword evidence="4" id="KW-1185">Reference proteome</keyword>
<dbReference type="AlphaFoldDB" id="A0A1H8TGT6"/>
<comment type="similarity">
    <text evidence="1">Belongs to the bactofilin family.</text>
</comment>
<dbReference type="PANTHER" id="PTHR35024">
    <property type="entry name" value="HYPOTHETICAL CYTOSOLIC PROTEIN"/>
    <property type="match status" value="1"/>
</dbReference>
<organism evidence="3 4">
    <name type="scientific">Salinihabitans flavidus</name>
    <dbReference type="NCBI Taxonomy" id="569882"/>
    <lineage>
        <taxon>Bacteria</taxon>
        <taxon>Pseudomonadati</taxon>
        <taxon>Pseudomonadota</taxon>
        <taxon>Alphaproteobacteria</taxon>
        <taxon>Rhodobacterales</taxon>
        <taxon>Roseobacteraceae</taxon>
        <taxon>Salinihabitans</taxon>
    </lineage>
</organism>
<dbReference type="Proteomes" id="UP000198893">
    <property type="component" value="Unassembled WGS sequence"/>
</dbReference>
<evidence type="ECO:0000256" key="1">
    <source>
        <dbReference type="ARBA" id="ARBA00044755"/>
    </source>
</evidence>
<dbReference type="PANTHER" id="PTHR35024:SF4">
    <property type="entry name" value="POLYMER-FORMING CYTOSKELETAL PROTEIN"/>
    <property type="match status" value="1"/>
</dbReference>
<dbReference type="STRING" id="569882.SAMN04490248_11587"/>